<evidence type="ECO:0000256" key="10">
    <source>
        <dbReference type="ARBA" id="ARBA00047428"/>
    </source>
</evidence>
<keyword evidence="3 11" id="KW-0808">Transferase</keyword>
<comment type="caution">
    <text evidence="14">The sequence shown here is derived from an EMBL/GenBank/DDBJ whole genome shotgun (WGS) entry which is preliminary data.</text>
</comment>
<dbReference type="Pfam" id="PF01467">
    <property type="entry name" value="CTP_transf_like"/>
    <property type="match status" value="1"/>
</dbReference>
<dbReference type="PANTHER" id="PTHR46969:SF1">
    <property type="entry name" value="BIFUNCTIONAL PROTEIN HLDE"/>
    <property type="match status" value="1"/>
</dbReference>
<dbReference type="InterPro" id="IPR011913">
    <property type="entry name" value="RfaE_dom_I"/>
</dbReference>
<dbReference type="SUPFAM" id="SSF53613">
    <property type="entry name" value="Ribokinase-like"/>
    <property type="match status" value="1"/>
</dbReference>
<dbReference type="NCBIfam" id="TIGR00125">
    <property type="entry name" value="cyt_tran_rel"/>
    <property type="match status" value="1"/>
</dbReference>
<dbReference type="OrthoDB" id="9802794at2"/>
<name>A0A5M8FPP9_9GAMM</name>
<dbReference type="GO" id="GO:0097171">
    <property type="term" value="P:ADP-L-glycero-beta-D-manno-heptose biosynthetic process"/>
    <property type="evidence" value="ECO:0007669"/>
    <property type="project" value="UniProtKB-UniPathway"/>
</dbReference>
<dbReference type="UniPathway" id="UPA00356">
    <property type="reaction ID" value="UER00437"/>
</dbReference>
<dbReference type="AlphaFoldDB" id="A0A5M8FPP9"/>
<evidence type="ECO:0000256" key="8">
    <source>
        <dbReference type="ARBA" id="ARBA00023268"/>
    </source>
</evidence>
<keyword evidence="15" id="KW-1185">Reference proteome</keyword>
<comment type="pathway">
    <text evidence="11">Nucleotide-sugar biosynthesis; ADP-L-glycero-beta-D-manno-heptose biosynthesis; ADP-L-glycero-beta-D-manno-heptose from D-glycero-beta-D-manno-heptose 7-phosphate: step 3/4.</text>
</comment>
<dbReference type="NCBIfam" id="TIGR02198">
    <property type="entry name" value="rfaE_dom_I"/>
    <property type="match status" value="1"/>
</dbReference>
<dbReference type="GO" id="GO:0016773">
    <property type="term" value="F:phosphotransferase activity, alcohol group as acceptor"/>
    <property type="evidence" value="ECO:0007669"/>
    <property type="project" value="InterPro"/>
</dbReference>
<dbReference type="InterPro" id="IPR029056">
    <property type="entry name" value="Ribokinase-like"/>
</dbReference>
<dbReference type="GO" id="GO:0005829">
    <property type="term" value="C:cytosol"/>
    <property type="evidence" value="ECO:0007669"/>
    <property type="project" value="TreeGrafter"/>
</dbReference>
<feature type="binding site" evidence="11">
    <location>
        <begin position="210"/>
        <end position="213"/>
    </location>
    <ligand>
        <name>ATP</name>
        <dbReference type="ChEBI" id="CHEBI:30616"/>
    </ligand>
</feature>
<feature type="region of interest" description="Ribokinase" evidence="11">
    <location>
        <begin position="1"/>
        <end position="333"/>
    </location>
</feature>
<evidence type="ECO:0000256" key="9">
    <source>
        <dbReference type="ARBA" id="ARBA00023277"/>
    </source>
</evidence>
<evidence type="ECO:0000256" key="3">
    <source>
        <dbReference type="ARBA" id="ARBA00022679"/>
    </source>
</evidence>
<keyword evidence="8 11" id="KW-0511">Multifunctional enzyme</keyword>
<dbReference type="NCBIfam" id="TIGR02199">
    <property type="entry name" value="rfaE_dom_II"/>
    <property type="match status" value="1"/>
</dbReference>
<dbReference type="InterPro" id="IPR011611">
    <property type="entry name" value="PfkB_dom"/>
</dbReference>
<dbReference type="PANTHER" id="PTHR46969">
    <property type="entry name" value="BIFUNCTIONAL PROTEIN HLDE"/>
    <property type="match status" value="1"/>
</dbReference>
<dbReference type="Proteomes" id="UP000322981">
    <property type="component" value="Unassembled WGS sequence"/>
</dbReference>
<dbReference type="Pfam" id="PF00294">
    <property type="entry name" value="PfkB"/>
    <property type="match status" value="1"/>
</dbReference>
<comment type="similarity">
    <text evidence="11">In the N-terminal section; belongs to the carbohydrate kinase PfkB family.</text>
</comment>
<dbReference type="InterPro" id="IPR023030">
    <property type="entry name" value="Bifunc_HldE"/>
</dbReference>
<gene>
    <name evidence="14" type="primary">rfaE1</name>
    <name evidence="11" type="synonym">hldE</name>
    <name evidence="14" type="ORF">F2Q65_10205</name>
</gene>
<sequence length="508" mass="53698">MRLFQQPEQVLETLRSGFGAARVLVVGDLMLDRYLWGDVRRISPEAPVPVLRLARESAVAGGAANVARNLVGLGLQVHLAGITGADPQREQLLGLLREQGIDTSSVLVDASRPTTTKTRVIGNHQQMLRIDAEHSAPVAAAIEAALMADIEVLLAQVDVLLLSDYAKGVLTADLCQRLIVAAGRHDVPVLIDPKGRAFERYSGATLMTPNRAELAAAAAVDADDLAAVLEAARAMRAQLNLQHLLLTLGEQGIALVDADDIRRIPAMAREVFDVSGAGDTVIATVAAGCAAGLDMTDTAHLANLAAGVVVGKVGTAAIGLDELTAALADEAALEQAAKVGSLQQVLAQVQQWRGRGERIVFTNGCFDLLHVGHVTYLERARRHGQRLVVGLNTDRSVRALKGEGRPLIEETDRARVLAALAAVDAVVLFDEDTPIELIRRIQPDVLVKGADYREADVVGAAEVKARGGEVVLVPLVADRSTSGIAERIQSGGVQRPVDSAVDSGVEPK</sequence>
<evidence type="ECO:0000256" key="7">
    <source>
        <dbReference type="ARBA" id="ARBA00022840"/>
    </source>
</evidence>
<comment type="similarity">
    <text evidence="11">In the C-terminal section; belongs to the cytidylyltransferase family.</text>
</comment>
<keyword evidence="9 11" id="KW-0119">Carbohydrate metabolism</keyword>
<evidence type="ECO:0000256" key="4">
    <source>
        <dbReference type="ARBA" id="ARBA00022695"/>
    </source>
</evidence>
<evidence type="ECO:0000259" key="13">
    <source>
        <dbReference type="Pfam" id="PF01467"/>
    </source>
</evidence>
<dbReference type="RefSeq" id="WP_150093011.1">
    <property type="nucleotide sequence ID" value="NZ_JBFUOH010000048.1"/>
</dbReference>
<keyword evidence="4 11" id="KW-0548">Nucleotidyltransferase</keyword>
<evidence type="ECO:0000256" key="6">
    <source>
        <dbReference type="ARBA" id="ARBA00022777"/>
    </source>
</evidence>
<dbReference type="Gene3D" id="3.40.1190.20">
    <property type="match status" value="1"/>
</dbReference>
<organism evidence="14 15">
    <name type="scientific">Thiohalocapsa marina</name>
    <dbReference type="NCBI Taxonomy" id="424902"/>
    <lineage>
        <taxon>Bacteria</taxon>
        <taxon>Pseudomonadati</taxon>
        <taxon>Pseudomonadota</taxon>
        <taxon>Gammaproteobacteria</taxon>
        <taxon>Chromatiales</taxon>
        <taxon>Chromatiaceae</taxon>
        <taxon>Thiohalocapsa</taxon>
    </lineage>
</organism>
<evidence type="ECO:0000256" key="5">
    <source>
        <dbReference type="ARBA" id="ARBA00022741"/>
    </source>
</evidence>
<evidence type="ECO:0000256" key="11">
    <source>
        <dbReference type="HAMAP-Rule" id="MF_01603"/>
    </source>
</evidence>
<feature type="active site" evidence="11">
    <location>
        <position position="279"/>
    </location>
</feature>
<comment type="function">
    <text evidence="2 11">Catalyzes the ADP transfer from ATP to D-glycero-beta-D-manno-heptose 1-phosphate, yielding ADP-D-glycero-beta-D-manno-heptose.</text>
</comment>
<feature type="domain" description="Carbohydrate kinase PfkB" evidence="12">
    <location>
        <begin position="22"/>
        <end position="317"/>
    </location>
</feature>
<protein>
    <recommendedName>
        <fullName evidence="11">Bifunctional protein HldE</fullName>
    </recommendedName>
    <domain>
        <recommendedName>
            <fullName evidence="11">D-beta-D-heptose 7-phosphate kinase</fullName>
            <ecNumber evidence="11">2.7.1.167</ecNumber>
        </recommendedName>
        <alternativeName>
            <fullName evidence="11">D-beta-D-heptose 7-phosphotransferase</fullName>
        </alternativeName>
        <alternativeName>
            <fullName evidence="11">D-glycero-beta-D-manno-heptose-7-phosphate kinase</fullName>
        </alternativeName>
    </domain>
    <domain>
        <recommendedName>
            <fullName evidence="11">D-beta-D-heptose 1-phosphate adenylyltransferase</fullName>
            <ecNumber evidence="11">2.7.7.70</ecNumber>
        </recommendedName>
        <alternativeName>
            <fullName evidence="11">D-glycero-beta-D-manno-heptose 1-phosphate adenylyltransferase</fullName>
        </alternativeName>
    </domain>
</protein>
<dbReference type="InterPro" id="IPR011914">
    <property type="entry name" value="RfaE_dom_II"/>
</dbReference>
<dbReference type="EC" id="2.7.7.70" evidence="11"/>
<dbReference type="SUPFAM" id="SSF52374">
    <property type="entry name" value="Nucleotidylyl transferase"/>
    <property type="match status" value="1"/>
</dbReference>
<evidence type="ECO:0000259" key="12">
    <source>
        <dbReference type="Pfam" id="PF00294"/>
    </source>
</evidence>
<feature type="region of interest" description="Cytidylyltransferase" evidence="11">
    <location>
        <begin position="361"/>
        <end position="508"/>
    </location>
</feature>
<dbReference type="FunFam" id="3.40.1190.20:FF:000002">
    <property type="entry name" value="Bifunctional protein HldE"/>
    <property type="match status" value="1"/>
</dbReference>
<keyword evidence="6 11" id="KW-0418">Kinase</keyword>
<dbReference type="Gene3D" id="3.40.50.620">
    <property type="entry name" value="HUPs"/>
    <property type="match status" value="1"/>
</dbReference>
<keyword evidence="7 11" id="KW-0067">ATP-binding</keyword>
<accession>A0A5M8FPP9</accession>
<evidence type="ECO:0000256" key="1">
    <source>
        <dbReference type="ARBA" id="ARBA00002319"/>
    </source>
</evidence>
<dbReference type="EMBL" id="VWXX01000013">
    <property type="protein sequence ID" value="KAA6185091.1"/>
    <property type="molecule type" value="Genomic_DNA"/>
</dbReference>
<keyword evidence="5 11" id="KW-0547">Nucleotide-binding</keyword>
<dbReference type="GO" id="GO:0033786">
    <property type="term" value="F:heptose-1-phosphate adenylyltransferase activity"/>
    <property type="evidence" value="ECO:0007669"/>
    <property type="project" value="UniProtKB-UniRule"/>
</dbReference>
<reference evidence="14 15" key="1">
    <citation type="submission" date="2019-09" db="EMBL/GenBank/DDBJ databases">
        <title>Whole-genome sequence of the purple sulfur bacterium Thiohalocapsa marina DSM 19078.</title>
        <authorList>
            <person name="Kyndt J.A."/>
            <person name="Meyer T.E."/>
        </authorList>
    </citation>
    <scope>NUCLEOTIDE SEQUENCE [LARGE SCALE GENOMIC DNA]</scope>
    <source>
        <strain evidence="14 15">DSM 19078</strain>
    </source>
</reference>
<comment type="catalytic activity">
    <reaction evidence="10 11">
        <text>D-glycero-beta-D-manno-heptose 1-phosphate + ATP + H(+) = ADP-D-glycero-beta-D-manno-heptose + diphosphate</text>
        <dbReference type="Rhea" id="RHEA:27465"/>
        <dbReference type="ChEBI" id="CHEBI:15378"/>
        <dbReference type="ChEBI" id="CHEBI:30616"/>
        <dbReference type="ChEBI" id="CHEBI:33019"/>
        <dbReference type="ChEBI" id="CHEBI:59967"/>
        <dbReference type="ChEBI" id="CHEBI:61593"/>
        <dbReference type="EC" id="2.7.7.70"/>
    </reaction>
</comment>
<comment type="catalytic activity">
    <reaction evidence="11">
        <text>D-glycero-beta-D-manno-heptose 7-phosphate + ATP = D-glycero-beta-D-manno-heptose 1,7-bisphosphate + ADP + H(+)</text>
        <dbReference type="Rhea" id="RHEA:27473"/>
        <dbReference type="ChEBI" id="CHEBI:15378"/>
        <dbReference type="ChEBI" id="CHEBI:30616"/>
        <dbReference type="ChEBI" id="CHEBI:60204"/>
        <dbReference type="ChEBI" id="CHEBI:60208"/>
        <dbReference type="ChEBI" id="CHEBI:456216"/>
        <dbReference type="EC" id="2.7.1.167"/>
    </reaction>
</comment>
<comment type="function">
    <text evidence="1 11">Catalyzes the phosphorylation of D-glycero-D-manno-heptose 7-phosphate at the C-1 position to selectively form D-glycero-beta-D-manno-heptose-1,7-bisphosphate.</text>
</comment>
<comment type="pathway">
    <text evidence="11">Nucleotide-sugar biosynthesis; ADP-L-glycero-beta-D-manno-heptose biosynthesis; ADP-L-glycero-beta-D-manno-heptose from D-glycero-beta-D-manno-heptose 7-phosphate: step 1/4.</text>
</comment>
<dbReference type="GO" id="GO:0005524">
    <property type="term" value="F:ATP binding"/>
    <property type="evidence" value="ECO:0007669"/>
    <property type="project" value="UniProtKB-UniRule"/>
</dbReference>
<dbReference type="EC" id="2.7.1.167" evidence="11"/>
<proteinExistence type="inferred from homology"/>
<dbReference type="HAMAP" id="MF_01603">
    <property type="entry name" value="HldE"/>
    <property type="match status" value="1"/>
</dbReference>
<dbReference type="GO" id="GO:0033785">
    <property type="term" value="F:heptose 7-phosphate kinase activity"/>
    <property type="evidence" value="ECO:0007669"/>
    <property type="project" value="UniProtKB-UniRule"/>
</dbReference>
<comment type="subunit">
    <text evidence="11">Homodimer.</text>
</comment>
<feature type="domain" description="Cytidyltransferase-like" evidence="13">
    <location>
        <begin position="361"/>
        <end position="452"/>
    </location>
</feature>
<evidence type="ECO:0000313" key="15">
    <source>
        <dbReference type="Proteomes" id="UP000322981"/>
    </source>
</evidence>
<evidence type="ECO:0000313" key="14">
    <source>
        <dbReference type="EMBL" id="KAA6185091.1"/>
    </source>
</evidence>
<dbReference type="InterPro" id="IPR004821">
    <property type="entry name" value="Cyt_trans-like"/>
</dbReference>
<dbReference type="CDD" id="cd01172">
    <property type="entry name" value="RfaE_like"/>
    <property type="match status" value="1"/>
</dbReference>
<dbReference type="InterPro" id="IPR014729">
    <property type="entry name" value="Rossmann-like_a/b/a_fold"/>
</dbReference>
<evidence type="ECO:0000256" key="2">
    <source>
        <dbReference type="ARBA" id="ARBA00003753"/>
    </source>
</evidence>